<gene>
    <name evidence="10" type="ORF">LOTGIDRAFT_56205</name>
</gene>
<dbReference type="EMBL" id="KB204089">
    <property type="protein sequence ID" value="ESO81926.1"/>
    <property type="molecule type" value="Genomic_DNA"/>
</dbReference>
<evidence type="ECO:0000256" key="9">
    <source>
        <dbReference type="RuleBase" id="RU364020"/>
    </source>
</evidence>
<keyword evidence="7" id="KW-0472">Membrane</keyword>
<dbReference type="InterPro" id="IPR018011">
    <property type="entry name" value="Carb_sulfotrans_8-10"/>
</dbReference>
<dbReference type="InterPro" id="IPR005331">
    <property type="entry name" value="Sulfotransferase"/>
</dbReference>
<keyword evidence="9" id="KW-0119">Carbohydrate metabolism</keyword>
<sequence>ITLHPESQMLYCPVLKVGSTFWRRVLYALDTNTPIHTPYDIPIQKALSAKHANLFSELKTNKVRTEHFLENESLKMMFVREPFTRLISGYIDKIFAPNPYFWSVIGKYIIRNFRVNATEKSKKCGHDVTFPEFIKYVIHSEATNNTARDAHFTPIYDQCKPCEIKYNVVGKMESFLNDTTFIMNNIGFNITLLHARNHSKHNKKQQKLEALTDAFNQISSEDKLKLRKLFLPDFKLFDYESTPAYI</sequence>
<dbReference type="GO" id="GO:0000139">
    <property type="term" value="C:Golgi membrane"/>
    <property type="evidence" value="ECO:0007669"/>
    <property type="project" value="UniProtKB-SubCell"/>
</dbReference>
<dbReference type="GeneID" id="20251338"/>
<evidence type="ECO:0000256" key="2">
    <source>
        <dbReference type="ARBA" id="ARBA00006339"/>
    </source>
</evidence>
<dbReference type="PANTHER" id="PTHR12137">
    <property type="entry name" value="CARBOHYDRATE SULFOTRANSFERASE"/>
    <property type="match status" value="1"/>
</dbReference>
<dbReference type="OrthoDB" id="6117100at2759"/>
<organism evidence="10 11">
    <name type="scientific">Lottia gigantea</name>
    <name type="common">Giant owl limpet</name>
    <dbReference type="NCBI Taxonomy" id="225164"/>
    <lineage>
        <taxon>Eukaryota</taxon>
        <taxon>Metazoa</taxon>
        <taxon>Spiralia</taxon>
        <taxon>Lophotrochozoa</taxon>
        <taxon>Mollusca</taxon>
        <taxon>Gastropoda</taxon>
        <taxon>Patellogastropoda</taxon>
        <taxon>Lottioidea</taxon>
        <taxon>Lottiidae</taxon>
        <taxon>Lottia</taxon>
    </lineage>
</organism>
<protein>
    <recommendedName>
        <fullName evidence="9">Carbohydrate sulfotransferase</fullName>
        <ecNumber evidence="9">2.8.2.-</ecNumber>
    </recommendedName>
</protein>
<evidence type="ECO:0000256" key="6">
    <source>
        <dbReference type="ARBA" id="ARBA00023034"/>
    </source>
</evidence>
<keyword evidence="9" id="KW-0735">Signal-anchor</keyword>
<dbReference type="Pfam" id="PF03567">
    <property type="entry name" value="Sulfotransfer_2"/>
    <property type="match status" value="1"/>
</dbReference>
<keyword evidence="4" id="KW-0812">Transmembrane</keyword>
<dbReference type="GO" id="GO:0016051">
    <property type="term" value="P:carbohydrate biosynthetic process"/>
    <property type="evidence" value="ECO:0007669"/>
    <property type="project" value="InterPro"/>
</dbReference>
<evidence type="ECO:0000256" key="4">
    <source>
        <dbReference type="ARBA" id="ARBA00022692"/>
    </source>
</evidence>
<evidence type="ECO:0000256" key="5">
    <source>
        <dbReference type="ARBA" id="ARBA00022989"/>
    </source>
</evidence>
<keyword evidence="11" id="KW-1185">Reference proteome</keyword>
<dbReference type="GO" id="GO:0008146">
    <property type="term" value="F:sulfotransferase activity"/>
    <property type="evidence" value="ECO:0007669"/>
    <property type="project" value="InterPro"/>
</dbReference>
<dbReference type="RefSeq" id="XP_009067344.1">
    <property type="nucleotide sequence ID" value="XM_009069096.1"/>
</dbReference>
<evidence type="ECO:0000256" key="1">
    <source>
        <dbReference type="ARBA" id="ARBA00004323"/>
    </source>
</evidence>
<dbReference type="CTD" id="20251338"/>
<evidence type="ECO:0000313" key="11">
    <source>
        <dbReference type="Proteomes" id="UP000030746"/>
    </source>
</evidence>
<keyword evidence="3 9" id="KW-0808">Transferase</keyword>
<keyword evidence="5" id="KW-1133">Transmembrane helix</keyword>
<evidence type="ECO:0000313" key="10">
    <source>
        <dbReference type="EMBL" id="ESO81926.1"/>
    </source>
</evidence>
<comment type="subcellular location">
    <subcellularLocation>
        <location evidence="1 9">Golgi apparatus membrane</location>
        <topology evidence="1 9">Single-pass type II membrane protein</topology>
    </subcellularLocation>
</comment>
<keyword evidence="8 9" id="KW-0325">Glycoprotein</keyword>
<feature type="non-terminal residue" evidence="10">
    <location>
        <position position="246"/>
    </location>
</feature>
<evidence type="ECO:0000256" key="7">
    <source>
        <dbReference type="ARBA" id="ARBA00023136"/>
    </source>
</evidence>
<dbReference type="PANTHER" id="PTHR12137:SF54">
    <property type="entry name" value="CARBOHYDRATE SULFOTRANSFERASE"/>
    <property type="match status" value="1"/>
</dbReference>
<evidence type="ECO:0000256" key="8">
    <source>
        <dbReference type="ARBA" id="ARBA00023180"/>
    </source>
</evidence>
<dbReference type="Proteomes" id="UP000030746">
    <property type="component" value="Unassembled WGS sequence"/>
</dbReference>
<dbReference type="HOGENOM" id="CLU_043398_0_0_1"/>
<feature type="non-terminal residue" evidence="10">
    <location>
        <position position="1"/>
    </location>
</feature>
<dbReference type="EC" id="2.8.2.-" evidence="9"/>
<dbReference type="OMA" id="WIRRYNS"/>
<proteinExistence type="inferred from homology"/>
<keyword evidence="6 9" id="KW-0333">Golgi apparatus</keyword>
<dbReference type="KEGG" id="lgi:LOTGIDRAFT_56205"/>
<accession>V3ZM70</accession>
<comment type="similarity">
    <text evidence="2 9">Belongs to the sulfotransferase 2 family.</text>
</comment>
<evidence type="ECO:0000256" key="3">
    <source>
        <dbReference type="ARBA" id="ARBA00022679"/>
    </source>
</evidence>
<dbReference type="AlphaFoldDB" id="V3ZM70"/>
<reference evidence="10 11" key="1">
    <citation type="journal article" date="2013" name="Nature">
        <title>Insights into bilaterian evolution from three spiralian genomes.</title>
        <authorList>
            <person name="Simakov O."/>
            <person name="Marletaz F."/>
            <person name="Cho S.J."/>
            <person name="Edsinger-Gonzales E."/>
            <person name="Havlak P."/>
            <person name="Hellsten U."/>
            <person name="Kuo D.H."/>
            <person name="Larsson T."/>
            <person name="Lv J."/>
            <person name="Arendt D."/>
            <person name="Savage R."/>
            <person name="Osoegawa K."/>
            <person name="de Jong P."/>
            <person name="Grimwood J."/>
            <person name="Chapman J.A."/>
            <person name="Shapiro H."/>
            <person name="Aerts A."/>
            <person name="Otillar R.P."/>
            <person name="Terry A.Y."/>
            <person name="Boore J.L."/>
            <person name="Grigoriev I.V."/>
            <person name="Lindberg D.R."/>
            <person name="Seaver E.C."/>
            <person name="Weisblat D.A."/>
            <person name="Putnam N.H."/>
            <person name="Rokhsar D.S."/>
        </authorList>
    </citation>
    <scope>NUCLEOTIDE SEQUENCE [LARGE SCALE GENOMIC DNA]</scope>
</reference>
<name>V3ZM70_LOTGI</name>